<dbReference type="InterPro" id="IPR052016">
    <property type="entry name" value="Bact_Sigma-Reg"/>
</dbReference>
<dbReference type="PANTHER" id="PTHR43156:SF2">
    <property type="entry name" value="STAGE II SPORULATION PROTEIN E"/>
    <property type="match status" value="1"/>
</dbReference>
<dbReference type="Proteomes" id="UP000198505">
    <property type="component" value="Unassembled WGS sequence"/>
</dbReference>
<evidence type="ECO:0000313" key="3">
    <source>
        <dbReference type="EMBL" id="SES34189.1"/>
    </source>
</evidence>
<dbReference type="AlphaFoldDB" id="A0A1H9WKB7"/>
<dbReference type="InterPro" id="IPR001932">
    <property type="entry name" value="PPM-type_phosphatase-like_dom"/>
</dbReference>
<dbReference type="InterPro" id="IPR036457">
    <property type="entry name" value="PPM-type-like_dom_sf"/>
</dbReference>
<organism evidence="3 4">
    <name type="scientific">Vreelandella subterranea</name>
    <dbReference type="NCBI Taxonomy" id="416874"/>
    <lineage>
        <taxon>Bacteria</taxon>
        <taxon>Pseudomonadati</taxon>
        <taxon>Pseudomonadota</taxon>
        <taxon>Gammaproteobacteria</taxon>
        <taxon>Oceanospirillales</taxon>
        <taxon>Halomonadaceae</taxon>
        <taxon>Vreelandella</taxon>
    </lineage>
</organism>
<evidence type="ECO:0000313" key="4">
    <source>
        <dbReference type="Proteomes" id="UP000198505"/>
    </source>
</evidence>
<dbReference type="RefSeq" id="WP_092830846.1">
    <property type="nucleotide sequence ID" value="NZ_FOGS01000016.1"/>
</dbReference>
<dbReference type="SUPFAM" id="SSF81606">
    <property type="entry name" value="PP2C-like"/>
    <property type="match status" value="1"/>
</dbReference>
<gene>
    <name evidence="3" type="ORF">SAMN04487958_11618</name>
</gene>
<protein>
    <submittedName>
        <fullName evidence="3">Serine phosphatase RsbU, regulator of sigma subunit</fullName>
    </submittedName>
</protein>
<dbReference type="EMBL" id="FOGS01000016">
    <property type="protein sequence ID" value="SES34189.1"/>
    <property type="molecule type" value="Genomic_DNA"/>
</dbReference>
<dbReference type="SUPFAM" id="SSF52172">
    <property type="entry name" value="CheY-like"/>
    <property type="match status" value="1"/>
</dbReference>
<sequence length="396" mass="44437">MAHKQLIAVIDEPGTERDALAEAITCDGMWVYAADNIAHLPAETALIVAHARAVPRQQWSQLTHHLPTVVVSDSRQDADLIKAVDVGLVDYIVHPLRHAELLRRMIRKAIELDVLEKARARDHERLAELNESLETHLALLRMDQQSGGHIQRRLLPPRPKVINGVYYDYWFAPSLYLSGDFLDYQRYNSRYSAFYFADVSGHGASSAFVTVLLKYLCNRWLGEWDGIQPDKLPSQWLAAMNRELQGTDIGKHATLFVGVIDHEAHTLHYSLGAQLPMPLLVSGDQLTRLPGEGMPVGLFPDVEYPVLSCELPENFRLWLCSDGVLECLPGDSLDTRLRELEQFVSVSTTLEQLCDRLTNNNALLSKQRAGDEDSPDRDALPDDLTIMMVSGFGHAD</sequence>
<dbReference type="Gene3D" id="3.40.50.2300">
    <property type="match status" value="1"/>
</dbReference>
<keyword evidence="1" id="KW-0378">Hydrolase</keyword>
<proteinExistence type="predicted"/>
<evidence type="ECO:0000256" key="1">
    <source>
        <dbReference type="ARBA" id="ARBA00022801"/>
    </source>
</evidence>
<dbReference type="PANTHER" id="PTHR43156">
    <property type="entry name" value="STAGE II SPORULATION PROTEIN E-RELATED"/>
    <property type="match status" value="1"/>
</dbReference>
<dbReference type="Gene3D" id="3.60.40.10">
    <property type="entry name" value="PPM-type phosphatase domain"/>
    <property type="match status" value="1"/>
</dbReference>
<reference evidence="4" key="1">
    <citation type="submission" date="2016-10" db="EMBL/GenBank/DDBJ databases">
        <authorList>
            <person name="Varghese N."/>
            <person name="Submissions S."/>
        </authorList>
    </citation>
    <scope>NUCLEOTIDE SEQUENCE [LARGE SCALE GENOMIC DNA]</scope>
    <source>
        <strain evidence="4">CGMCC 1.6495</strain>
    </source>
</reference>
<dbReference type="Pfam" id="PF07228">
    <property type="entry name" value="SpoIIE"/>
    <property type="match status" value="1"/>
</dbReference>
<feature type="domain" description="PPM-type phosphatase" evidence="2">
    <location>
        <begin position="161"/>
        <end position="391"/>
    </location>
</feature>
<dbReference type="InterPro" id="IPR011006">
    <property type="entry name" value="CheY-like_superfamily"/>
</dbReference>
<dbReference type="SMART" id="SM00331">
    <property type="entry name" value="PP2C_SIG"/>
    <property type="match status" value="1"/>
</dbReference>
<dbReference type="GO" id="GO:0016791">
    <property type="term" value="F:phosphatase activity"/>
    <property type="evidence" value="ECO:0007669"/>
    <property type="project" value="TreeGrafter"/>
</dbReference>
<accession>A0A1H9WKB7</accession>
<name>A0A1H9WKB7_9GAMM</name>
<dbReference type="STRING" id="416874.SAMN04487958_11618"/>
<evidence type="ECO:0000259" key="2">
    <source>
        <dbReference type="SMART" id="SM00331"/>
    </source>
</evidence>
<keyword evidence="4" id="KW-1185">Reference proteome</keyword>